<dbReference type="PATRIC" id="fig|953739.5.peg.6482"/>
<dbReference type="eggNOG" id="ENOG5030QXV">
    <property type="taxonomic scope" value="Bacteria"/>
</dbReference>
<dbReference type="HOGENOM" id="CLU_2182604_0_0_11"/>
<evidence type="ECO:0000313" key="3">
    <source>
        <dbReference type="Proteomes" id="UP000006854"/>
    </source>
</evidence>
<evidence type="ECO:0000313" key="2">
    <source>
        <dbReference type="EMBL" id="CCA57267.1"/>
    </source>
</evidence>
<dbReference type="STRING" id="953739.SVEN_3981"/>
<dbReference type="OrthoDB" id="4328814at2"/>
<name>F2RFW5_STRVP</name>
<feature type="region of interest" description="Disordered" evidence="1">
    <location>
        <begin position="18"/>
        <end position="39"/>
    </location>
</feature>
<keyword evidence="3" id="KW-1185">Reference proteome</keyword>
<accession>F2RFW5</accession>
<dbReference type="KEGG" id="sve:SVEN_3981"/>
<dbReference type="AlphaFoldDB" id="F2RFW5"/>
<feature type="region of interest" description="Disordered" evidence="1">
    <location>
        <begin position="88"/>
        <end position="109"/>
    </location>
</feature>
<dbReference type="EMBL" id="FR845719">
    <property type="protein sequence ID" value="CCA57267.1"/>
    <property type="molecule type" value="Genomic_DNA"/>
</dbReference>
<dbReference type="RefSeq" id="WP_015035178.1">
    <property type="nucleotide sequence ID" value="NC_018750.1"/>
</dbReference>
<feature type="compositionally biased region" description="Low complexity" evidence="1">
    <location>
        <begin position="18"/>
        <end position="28"/>
    </location>
</feature>
<proteinExistence type="predicted"/>
<dbReference type="GeneID" id="51864547"/>
<sequence>MTSHVDAQVAARIAAAKAKAQQKQQQRAELAGRRAGGLMARHRAKAKRMGIRLGFCGSCARPLTRGTYLLCSKGCSAKLCRGSKQCHTQHNTQCPGQARQFTDSPGGAA</sequence>
<reference evidence="2 3" key="1">
    <citation type="journal article" date="2011" name="BMC Genomics">
        <title>Genome-wide analysis of the role of GlnR in Streptomyces venezuelae provides new insights into global nitrogen regulation in actinomycetes.</title>
        <authorList>
            <person name="Pullan S.T."/>
            <person name="Bibb M.J."/>
            <person name="Merrick M."/>
        </authorList>
    </citation>
    <scope>NUCLEOTIDE SEQUENCE [LARGE SCALE GENOMIC DNA]</scope>
    <source>
        <strain evidence="3">ATCC 10712 / CBS 650.69 / DSM 40230 / JCM 4526 / NBRC 13096 / PD 04745</strain>
    </source>
</reference>
<feature type="compositionally biased region" description="Polar residues" evidence="1">
    <location>
        <begin position="88"/>
        <end position="103"/>
    </location>
</feature>
<dbReference type="Proteomes" id="UP000006854">
    <property type="component" value="Chromosome"/>
</dbReference>
<protein>
    <submittedName>
        <fullName evidence="2">Uncharacterized protein</fullName>
    </submittedName>
</protein>
<organism evidence="2 3">
    <name type="scientific">Streptomyces venezuelae (strain ATCC 10712 / CBS 650.69 / DSM 40230 / JCM 4526 / NBRC 13096 / PD 04745)</name>
    <dbReference type="NCBI Taxonomy" id="953739"/>
    <lineage>
        <taxon>Bacteria</taxon>
        <taxon>Bacillati</taxon>
        <taxon>Actinomycetota</taxon>
        <taxon>Actinomycetes</taxon>
        <taxon>Kitasatosporales</taxon>
        <taxon>Streptomycetaceae</taxon>
        <taxon>Streptomyces</taxon>
    </lineage>
</organism>
<gene>
    <name evidence="2" type="ordered locus">SVEN_3981</name>
</gene>
<evidence type="ECO:0000256" key="1">
    <source>
        <dbReference type="SAM" id="MobiDB-lite"/>
    </source>
</evidence>